<keyword evidence="4" id="KW-1185">Reference proteome</keyword>
<evidence type="ECO:0000256" key="1">
    <source>
        <dbReference type="ARBA" id="ARBA00005960"/>
    </source>
</evidence>
<evidence type="ECO:0000259" key="2">
    <source>
        <dbReference type="SMART" id="SM00769"/>
    </source>
</evidence>
<evidence type="ECO:0000313" key="4">
    <source>
        <dbReference type="Proteomes" id="UP000822688"/>
    </source>
</evidence>
<dbReference type="EMBL" id="CM026428">
    <property type="protein sequence ID" value="KAG0567749.1"/>
    <property type="molecule type" value="Genomic_DNA"/>
</dbReference>
<organism evidence="3 4">
    <name type="scientific">Ceratodon purpureus</name>
    <name type="common">Fire moss</name>
    <name type="synonym">Dicranum purpureum</name>
    <dbReference type="NCBI Taxonomy" id="3225"/>
    <lineage>
        <taxon>Eukaryota</taxon>
        <taxon>Viridiplantae</taxon>
        <taxon>Streptophyta</taxon>
        <taxon>Embryophyta</taxon>
        <taxon>Bryophyta</taxon>
        <taxon>Bryophytina</taxon>
        <taxon>Bryopsida</taxon>
        <taxon>Dicranidae</taxon>
        <taxon>Pseudoditrichales</taxon>
        <taxon>Ditrichaceae</taxon>
        <taxon>Ceratodon</taxon>
    </lineage>
</organism>
<proteinExistence type="inferred from homology"/>
<comment type="caution">
    <text evidence="3">The sequence shown here is derived from an EMBL/GenBank/DDBJ whole genome shotgun (WGS) entry which is preliminary data.</text>
</comment>
<dbReference type="PANTHER" id="PTHR31459:SF19">
    <property type="entry name" value="DESICCATION-RELATED PROTEIN LEA14-RELATED"/>
    <property type="match status" value="1"/>
</dbReference>
<feature type="domain" description="Water stress and hypersensitive response" evidence="2">
    <location>
        <begin position="24"/>
        <end position="141"/>
    </location>
</feature>
<dbReference type="AlphaFoldDB" id="A0A8T0HC68"/>
<comment type="similarity">
    <text evidence="1">Belongs to the LEA type 2 family.</text>
</comment>
<dbReference type="GO" id="GO:0009269">
    <property type="term" value="P:response to desiccation"/>
    <property type="evidence" value="ECO:0007669"/>
    <property type="project" value="InterPro"/>
</dbReference>
<name>A0A8T0HC68_CERPU</name>
<reference evidence="3" key="1">
    <citation type="submission" date="2020-06" db="EMBL/GenBank/DDBJ databases">
        <title>WGS assembly of Ceratodon purpureus strain R40.</title>
        <authorList>
            <person name="Carey S.B."/>
            <person name="Jenkins J."/>
            <person name="Shu S."/>
            <person name="Lovell J.T."/>
            <person name="Sreedasyam A."/>
            <person name="Maumus F."/>
            <person name="Tiley G.P."/>
            <person name="Fernandez-Pozo N."/>
            <person name="Barry K."/>
            <person name="Chen C."/>
            <person name="Wang M."/>
            <person name="Lipzen A."/>
            <person name="Daum C."/>
            <person name="Saski C.A."/>
            <person name="Payton A.C."/>
            <person name="Mcbreen J.C."/>
            <person name="Conrad R.E."/>
            <person name="Kollar L.M."/>
            <person name="Olsson S."/>
            <person name="Huttunen S."/>
            <person name="Landis J.B."/>
            <person name="Wickett N.J."/>
            <person name="Johnson M.G."/>
            <person name="Rensing S.A."/>
            <person name="Grimwood J."/>
            <person name="Schmutz J."/>
            <person name="Mcdaniel S.F."/>
        </authorList>
    </citation>
    <scope>NUCLEOTIDE SEQUENCE</scope>
    <source>
        <strain evidence="3">R40</strain>
    </source>
</reference>
<dbReference type="SUPFAM" id="SSF117070">
    <property type="entry name" value="LEA14-like"/>
    <property type="match status" value="1"/>
</dbReference>
<sequence>MAGLMDKAKNIVADKIAKMEKPTADLTDVDIKNVTRESVGLKSDVLIHNPYDHDLPILEITYRLRCGDREITSGNVGNTGAVAANSNTSIEVGSNVAYSFLINLMRDIGADWDIDYDFDVGVKLKLPIIHSFTIPLHKKGTLKLPTLSDIF</sequence>
<dbReference type="Proteomes" id="UP000822688">
    <property type="component" value="Chromosome 7"/>
</dbReference>
<dbReference type="Pfam" id="PF03168">
    <property type="entry name" value="LEA_2"/>
    <property type="match status" value="1"/>
</dbReference>
<accession>A0A8T0HC68</accession>
<dbReference type="InterPro" id="IPR045043">
    <property type="entry name" value="Lea14-like"/>
</dbReference>
<dbReference type="InterPro" id="IPR004864">
    <property type="entry name" value="LEA_2"/>
</dbReference>
<protein>
    <recommendedName>
        <fullName evidence="2">Water stress and hypersensitive response domain-containing protein</fullName>
    </recommendedName>
</protein>
<dbReference type="InterPro" id="IPR013990">
    <property type="entry name" value="WHy-dom"/>
</dbReference>
<gene>
    <name evidence="3" type="ORF">KC19_7G157600</name>
</gene>
<evidence type="ECO:0000313" key="3">
    <source>
        <dbReference type="EMBL" id="KAG0567749.1"/>
    </source>
</evidence>
<dbReference type="GO" id="GO:0005829">
    <property type="term" value="C:cytosol"/>
    <property type="evidence" value="ECO:0007669"/>
    <property type="project" value="TreeGrafter"/>
</dbReference>
<dbReference type="Gene3D" id="2.60.40.1820">
    <property type="match status" value="1"/>
</dbReference>
<dbReference type="PANTHER" id="PTHR31459">
    <property type="match status" value="1"/>
</dbReference>
<dbReference type="OrthoDB" id="588983at2759"/>
<dbReference type="SMART" id="SM00769">
    <property type="entry name" value="WHy"/>
    <property type="match status" value="1"/>
</dbReference>